<feature type="compositionally biased region" description="Basic and acidic residues" evidence="4">
    <location>
        <begin position="12"/>
        <end position="34"/>
    </location>
</feature>
<feature type="compositionally biased region" description="Pro residues" evidence="4">
    <location>
        <begin position="275"/>
        <end position="287"/>
    </location>
</feature>
<evidence type="ECO:0000256" key="3">
    <source>
        <dbReference type="ARBA" id="ARBA00022553"/>
    </source>
</evidence>
<gene>
    <name evidence="6" type="ORF">KGM_211727A</name>
</gene>
<dbReference type="AlphaFoldDB" id="A0A212FC74"/>
<dbReference type="PROSITE" id="PS50030">
    <property type="entry name" value="UBA"/>
    <property type="match status" value="1"/>
</dbReference>
<dbReference type="PANTHER" id="PTHR16308">
    <property type="entry name" value="UBIQUITIN ASSOCIATED PROTEIN 2-LIKE/LINGERER"/>
    <property type="match status" value="1"/>
</dbReference>
<dbReference type="InParanoid" id="A0A212FC74"/>
<dbReference type="GO" id="GO:0005634">
    <property type="term" value="C:nucleus"/>
    <property type="evidence" value="ECO:0007669"/>
    <property type="project" value="TreeGrafter"/>
</dbReference>
<feature type="region of interest" description="Disordered" evidence="4">
    <location>
        <begin position="103"/>
        <end position="188"/>
    </location>
</feature>
<organism evidence="6 7">
    <name type="scientific">Danaus plexippus plexippus</name>
    <dbReference type="NCBI Taxonomy" id="278856"/>
    <lineage>
        <taxon>Eukaryota</taxon>
        <taxon>Metazoa</taxon>
        <taxon>Ecdysozoa</taxon>
        <taxon>Arthropoda</taxon>
        <taxon>Hexapoda</taxon>
        <taxon>Insecta</taxon>
        <taxon>Pterygota</taxon>
        <taxon>Neoptera</taxon>
        <taxon>Endopterygota</taxon>
        <taxon>Lepidoptera</taxon>
        <taxon>Glossata</taxon>
        <taxon>Ditrysia</taxon>
        <taxon>Papilionoidea</taxon>
        <taxon>Nymphalidae</taxon>
        <taxon>Danainae</taxon>
        <taxon>Danaini</taxon>
        <taxon>Danaina</taxon>
        <taxon>Danaus</taxon>
        <taxon>Danaus</taxon>
    </lineage>
</organism>
<feature type="compositionally biased region" description="Polar residues" evidence="4">
    <location>
        <begin position="299"/>
        <end position="336"/>
    </location>
</feature>
<evidence type="ECO:0000256" key="4">
    <source>
        <dbReference type="SAM" id="MobiDB-lite"/>
    </source>
</evidence>
<evidence type="ECO:0000259" key="5">
    <source>
        <dbReference type="PROSITE" id="PS50030"/>
    </source>
</evidence>
<dbReference type="InterPro" id="IPR015940">
    <property type="entry name" value="UBA"/>
</dbReference>
<evidence type="ECO:0000256" key="2">
    <source>
        <dbReference type="ARBA" id="ARBA00022490"/>
    </source>
</evidence>
<evidence type="ECO:0000313" key="6">
    <source>
        <dbReference type="EMBL" id="OWR51323.1"/>
    </source>
</evidence>
<dbReference type="InterPro" id="IPR009060">
    <property type="entry name" value="UBA-like_sf"/>
</dbReference>
<feature type="compositionally biased region" description="Basic residues" evidence="4">
    <location>
        <begin position="156"/>
        <end position="167"/>
    </location>
</feature>
<protein>
    <submittedName>
        <fullName evidence="6">Lingerer</fullName>
    </submittedName>
</protein>
<keyword evidence="3" id="KW-0597">Phosphoprotein</keyword>
<sequence>MSLGARATKGGVKKDGKQDKGKVAEKPAPKEKTKPQATTEQLRMANMIDCKSEDASDVRRMVTELMEMTCRTEEEVCSALHDSDNDLQAACNLLLEESQRIQGEWQTSEKKKKKPSQPAGNGDAERERDARSRSGPRSRRGEGESNQPPGGGRGRGAGRGRGGHTHKQICGNIDSFPTTEDWDNEEWSGSLSDTKVFTPSSNALPAEAEPPAVTEDWESGEANGREHIPTYTYHNTHQHIPIPSSAVEMPGGTETSSNMFIDVQFGALEPDALHEPPPPVQGAPPPTTTQSPTTSIQTNKQVTSQADSQPVPSHETTTEAPSNSYPNANSMLSESISVVDPTPASQPVTSDTAVTNSSSLDKLSASMKQLGVSGTASPAAQDSHRHHYTHHRPKSVGQQQNVYAPHHVSHHPPVYGANVYAPQ</sequence>
<dbReference type="STRING" id="278856.A0A212FC74"/>
<keyword evidence="2" id="KW-0963">Cytoplasm</keyword>
<dbReference type="Gene3D" id="1.10.8.10">
    <property type="entry name" value="DNA helicase RuvA subunit, C-terminal domain"/>
    <property type="match status" value="1"/>
</dbReference>
<dbReference type="Proteomes" id="UP000007151">
    <property type="component" value="Unassembled WGS sequence"/>
</dbReference>
<comment type="caution">
    <text evidence="6">The sequence shown here is derived from an EMBL/GenBank/DDBJ whole genome shotgun (WGS) entry which is preliminary data.</text>
</comment>
<comment type="subcellular location">
    <subcellularLocation>
        <location evidence="1">Cytoplasm</location>
    </subcellularLocation>
</comment>
<feature type="region of interest" description="Disordered" evidence="4">
    <location>
        <begin position="1"/>
        <end position="42"/>
    </location>
</feature>
<dbReference type="EMBL" id="AGBW02009219">
    <property type="protein sequence ID" value="OWR51323.1"/>
    <property type="molecule type" value="Genomic_DNA"/>
</dbReference>
<name>A0A212FC74_DANPL</name>
<evidence type="ECO:0000256" key="1">
    <source>
        <dbReference type="ARBA" id="ARBA00004496"/>
    </source>
</evidence>
<keyword evidence="7" id="KW-1185">Reference proteome</keyword>
<feature type="compositionally biased region" description="Polar residues" evidence="4">
    <location>
        <begin position="343"/>
        <end position="361"/>
    </location>
</feature>
<feature type="region of interest" description="Disordered" evidence="4">
    <location>
        <begin position="198"/>
        <end position="217"/>
    </location>
</feature>
<dbReference type="PANTHER" id="PTHR16308:SF13">
    <property type="entry name" value="PROTEIN LINGERER"/>
    <property type="match status" value="1"/>
</dbReference>
<reference evidence="6 7" key="1">
    <citation type="journal article" date="2011" name="Cell">
        <title>The monarch butterfly genome yields insights into long-distance migration.</title>
        <authorList>
            <person name="Zhan S."/>
            <person name="Merlin C."/>
            <person name="Boore J.L."/>
            <person name="Reppert S.M."/>
        </authorList>
    </citation>
    <scope>NUCLEOTIDE SEQUENCE [LARGE SCALE GENOMIC DNA]</scope>
    <source>
        <strain evidence="6">F-2</strain>
    </source>
</reference>
<dbReference type="InterPro" id="IPR022166">
    <property type="entry name" value="UBAP2/Lig"/>
</dbReference>
<feature type="domain" description="UBA" evidence="5">
    <location>
        <begin position="52"/>
        <end position="97"/>
    </location>
</feature>
<dbReference type="GO" id="GO:0005737">
    <property type="term" value="C:cytoplasm"/>
    <property type="evidence" value="ECO:0007669"/>
    <property type="project" value="UniProtKB-SubCell"/>
</dbReference>
<dbReference type="Pfam" id="PF12478">
    <property type="entry name" value="UBAP2-Lig"/>
    <property type="match status" value="1"/>
</dbReference>
<evidence type="ECO:0000313" key="7">
    <source>
        <dbReference type="Proteomes" id="UP000007151"/>
    </source>
</evidence>
<accession>A0A212FC74</accession>
<feature type="compositionally biased region" description="Basic and acidic residues" evidence="4">
    <location>
        <begin position="123"/>
        <end position="132"/>
    </location>
</feature>
<dbReference type="InterPro" id="IPR051833">
    <property type="entry name" value="TC-DDR_regulator"/>
</dbReference>
<feature type="compositionally biased region" description="Basic residues" evidence="4">
    <location>
        <begin position="384"/>
        <end position="394"/>
    </location>
</feature>
<feature type="non-terminal residue" evidence="6">
    <location>
        <position position="423"/>
    </location>
</feature>
<feature type="compositionally biased region" description="Low complexity" evidence="4">
    <location>
        <begin position="288"/>
        <end position="298"/>
    </location>
</feature>
<feature type="region of interest" description="Disordered" evidence="4">
    <location>
        <begin position="270"/>
        <end position="397"/>
    </location>
</feature>
<dbReference type="KEGG" id="dpl:KGM_211727A"/>
<dbReference type="CDD" id="cd14277">
    <property type="entry name" value="UBA_UBP2_like"/>
    <property type="match status" value="1"/>
</dbReference>
<proteinExistence type="predicted"/>
<dbReference type="SUPFAM" id="SSF46934">
    <property type="entry name" value="UBA-like"/>
    <property type="match status" value="1"/>
</dbReference>